<keyword evidence="2" id="KW-1185">Reference proteome</keyword>
<dbReference type="InterPro" id="IPR035958">
    <property type="entry name" value="SecB-like_sf"/>
</dbReference>
<organism evidence="1 2">
    <name type="scientific">Schleiferilactobacillus shenzhenensis LY-73</name>
    <dbReference type="NCBI Taxonomy" id="1231336"/>
    <lineage>
        <taxon>Bacteria</taxon>
        <taxon>Bacillati</taxon>
        <taxon>Bacillota</taxon>
        <taxon>Bacilli</taxon>
        <taxon>Lactobacillales</taxon>
        <taxon>Lactobacillaceae</taxon>
        <taxon>Schleiferilactobacillus</taxon>
    </lineage>
</organism>
<dbReference type="InterPro" id="IPR009530">
    <property type="entry name" value="DUF1149"/>
</dbReference>
<reference evidence="2" key="1">
    <citation type="journal article" date="2013" name="Genome Announc.">
        <title>Whole-Genome Sequencing of Lactobacillus shenzhenensis Strain LY-73T.</title>
        <authorList>
            <person name="Lin Z."/>
            <person name="Liu Z."/>
            <person name="Yang R."/>
            <person name="Zou Y."/>
            <person name="Wan D."/>
            <person name="Chen J."/>
            <person name="Guo M."/>
            <person name="Zhao J."/>
            <person name="Fang C."/>
            <person name="Yang R."/>
            <person name="Liu F."/>
        </authorList>
    </citation>
    <scope>NUCLEOTIDE SEQUENCE [LARGE SCALE GENOMIC DNA]</scope>
    <source>
        <strain evidence="2">LY-73</strain>
    </source>
</reference>
<dbReference type="Pfam" id="PF06619">
    <property type="entry name" value="DUF1149"/>
    <property type="match status" value="1"/>
</dbReference>
<gene>
    <name evidence="1" type="ORF">L248_1266</name>
</gene>
<dbReference type="Gene3D" id="3.10.420.10">
    <property type="entry name" value="SecB-like"/>
    <property type="match status" value="1"/>
</dbReference>
<dbReference type="AlphaFoldDB" id="U4TPK8"/>
<dbReference type="PIRSF" id="PIRSF031568">
    <property type="entry name" value="UCP031568"/>
    <property type="match status" value="1"/>
</dbReference>
<dbReference type="STRING" id="1231336.L248_1266"/>
<name>U4TPK8_9LACO</name>
<dbReference type="eggNOG" id="COG4835">
    <property type="taxonomic scope" value="Bacteria"/>
</dbReference>
<sequence>MKMETKKFPIVVNSYHYDLLQKDDQPSQDVQVAMRAVQPSDDRLKGTEKDGTYFEIMVPFDVTVANKGFKISGSISRVVQVLKYFGEASDLPPEELEKLSRPLVEYIETLTYQVTSVALNEGVSLNFQASGEPGDSADDDQ</sequence>
<dbReference type="SUPFAM" id="SSF54611">
    <property type="entry name" value="SecB-like"/>
    <property type="match status" value="1"/>
</dbReference>
<proteinExistence type="predicted"/>
<dbReference type="EMBL" id="KI271583">
    <property type="protein sequence ID" value="ERL66174.1"/>
    <property type="molecule type" value="Genomic_DNA"/>
</dbReference>
<dbReference type="Proteomes" id="UP000030647">
    <property type="component" value="Unassembled WGS sequence"/>
</dbReference>
<evidence type="ECO:0008006" key="3">
    <source>
        <dbReference type="Google" id="ProtNLM"/>
    </source>
</evidence>
<evidence type="ECO:0000313" key="2">
    <source>
        <dbReference type="Proteomes" id="UP000030647"/>
    </source>
</evidence>
<evidence type="ECO:0000313" key="1">
    <source>
        <dbReference type="EMBL" id="ERL66174.1"/>
    </source>
</evidence>
<accession>U4TPK8</accession>
<dbReference type="HOGENOM" id="CLU_141069_1_0_9"/>
<protein>
    <recommendedName>
        <fullName evidence="3">DUF1149 family protein</fullName>
    </recommendedName>
</protein>